<comment type="catalytic activity">
    <reaction evidence="9 12">
        <text>D-ribose 5-phosphate + ATP = 5-phospho-alpha-D-ribose 1-diphosphate + AMP + H(+)</text>
        <dbReference type="Rhea" id="RHEA:15609"/>
        <dbReference type="ChEBI" id="CHEBI:15378"/>
        <dbReference type="ChEBI" id="CHEBI:30616"/>
        <dbReference type="ChEBI" id="CHEBI:58017"/>
        <dbReference type="ChEBI" id="CHEBI:78346"/>
        <dbReference type="ChEBI" id="CHEBI:456215"/>
        <dbReference type="EC" id="2.7.6.1"/>
    </reaction>
</comment>
<dbReference type="GO" id="GO:0004749">
    <property type="term" value="F:ribose phosphate diphosphokinase activity"/>
    <property type="evidence" value="ECO:0007669"/>
    <property type="project" value="UniProtKB-UniRule"/>
</dbReference>
<dbReference type="EC" id="2.7.6.1" evidence="12"/>
<dbReference type="InterPro" id="IPR037515">
    <property type="entry name" value="Rib-P_diPkinase_bac"/>
</dbReference>
<protein>
    <recommendedName>
        <fullName evidence="12">Ribose-phosphate pyrophosphokinase</fullName>
        <shortName evidence="12">RPPK</shortName>
        <ecNumber evidence="12">2.7.6.1</ecNumber>
    </recommendedName>
    <alternativeName>
        <fullName evidence="12">5-phospho-D-ribosyl alpha-1-diphosphate synthase</fullName>
    </alternativeName>
    <alternativeName>
        <fullName evidence="12">Phosphoribosyl diphosphate synthase</fullName>
    </alternativeName>
    <alternativeName>
        <fullName evidence="12">Phosphoribosyl pyrophosphate synthase</fullName>
        <shortName evidence="12">P-Rib-PP synthase</shortName>
        <shortName evidence="12">PRPP synthase</shortName>
        <shortName evidence="12">PRPPase</shortName>
    </alternativeName>
</protein>
<dbReference type="Gene3D" id="3.40.50.2020">
    <property type="match status" value="2"/>
</dbReference>
<dbReference type="CDD" id="cd06223">
    <property type="entry name" value="PRTases_typeI"/>
    <property type="match status" value="1"/>
</dbReference>
<keyword evidence="6 12" id="KW-0418">Kinase</keyword>
<evidence type="ECO:0000256" key="3">
    <source>
        <dbReference type="ARBA" id="ARBA00022723"/>
    </source>
</evidence>
<dbReference type="OrthoDB" id="9777067at2"/>
<dbReference type="GO" id="GO:0002189">
    <property type="term" value="C:ribose phosphate diphosphokinase complex"/>
    <property type="evidence" value="ECO:0007669"/>
    <property type="project" value="TreeGrafter"/>
</dbReference>
<feature type="binding site" evidence="12">
    <location>
        <position position="194"/>
    </location>
    <ligand>
        <name>D-ribose 5-phosphate</name>
        <dbReference type="ChEBI" id="CHEBI:78346"/>
    </ligand>
</feature>
<feature type="binding site" evidence="12">
    <location>
        <begin position="96"/>
        <end position="97"/>
    </location>
    <ligand>
        <name>ATP</name>
        <dbReference type="ChEBI" id="CHEBI:30616"/>
    </ligand>
</feature>
<dbReference type="AlphaFoldDB" id="A0A1G6PJ08"/>
<keyword evidence="2 12" id="KW-0808">Transferase</keyword>
<feature type="binding site" evidence="12">
    <location>
        <position position="169"/>
    </location>
    <ligand>
        <name>Mg(2+)</name>
        <dbReference type="ChEBI" id="CHEBI:18420"/>
    </ligand>
</feature>
<dbReference type="PANTHER" id="PTHR10210">
    <property type="entry name" value="RIBOSE-PHOSPHATE DIPHOSPHOKINASE FAMILY MEMBER"/>
    <property type="match status" value="1"/>
</dbReference>
<gene>
    <name evidence="12" type="primary">prs</name>
    <name evidence="14" type="ORF">SAMN05660835_01384</name>
</gene>
<evidence type="ECO:0000256" key="8">
    <source>
        <dbReference type="ARBA" id="ARBA00022842"/>
    </source>
</evidence>
<dbReference type="GO" id="GO:0005524">
    <property type="term" value="F:ATP binding"/>
    <property type="evidence" value="ECO:0007669"/>
    <property type="project" value="UniProtKB-KW"/>
</dbReference>
<dbReference type="PROSITE" id="PS00114">
    <property type="entry name" value="PRPP_SYNTHASE"/>
    <property type="match status" value="1"/>
</dbReference>
<dbReference type="GO" id="GO:0000287">
    <property type="term" value="F:magnesium ion binding"/>
    <property type="evidence" value="ECO:0007669"/>
    <property type="project" value="UniProtKB-UniRule"/>
</dbReference>
<dbReference type="RefSeq" id="WP_025391206.1">
    <property type="nucleotide sequence ID" value="NZ_FMYU01000009.1"/>
</dbReference>
<evidence type="ECO:0000313" key="15">
    <source>
        <dbReference type="Proteomes" id="UP000199411"/>
    </source>
</evidence>
<comment type="subunit">
    <text evidence="12">Homohexamer.</text>
</comment>
<keyword evidence="12" id="KW-0963">Cytoplasm</keyword>
<dbReference type="PANTHER" id="PTHR10210:SF41">
    <property type="entry name" value="RIBOSE-PHOSPHATE PYROPHOSPHOKINASE 1, CHLOROPLASTIC"/>
    <property type="match status" value="1"/>
</dbReference>
<dbReference type="Pfam" id="PF13793">
    <property type="entry name" value="Pribosyltran_N"/>
    <property type="match status" value="1"/>
</dbReference>
<comment type="similarity">
    <text evidence="11 12">Belongs to the ribose-phosphate pyrophosphokinase family. Class I subfamily.</text>
</comment>
<evidence type="ECO:0000259" key="13">
    <source>
        <dbReference type="Pfam" id="PF13793"/>
    </source>
</evidence>
<reference evidence="15" key="1">
    <citation type="submission" date="2016-10" db="EMBL/GenBank/DDBJ databases">
        <authorList>
            <person name="Varghese N."/>
            <person name="Submissions S."/>
        </authorList>
    </citation>
    <scope>NUCLEOTIDE SEQUENCE [LARGE SCALE GENOMIC DNA]</scope>
    <source>
        <strain evidence="15">DSM 8415</strain>
    </source>
</reference>
<proteinExistence type="inferred from homology"/>
<evidence type="ECO:0000256" key="11">
    <source>
        <dbReference type="ARBA" id="ARBA00061444"/>
    </source>
</evidence>
<dbReference type="InterPro" id="IPR000842">
    <property type="entry name" value="PRib_PP_synth_CS"/>
</dbReference>
<dbReference type="FunFam" id="3.40.50.2020:FF:000001">
    <property type="entry name" value="Ribose-phosphate pyrophosphokinase"/>
    <property type="match status" value="1"/>
</dbReference>
<keyword evidence="5 12" id="KW-0547">Nucleotide-binding</keyword>
<dbReference type="InterPro" id="IPR029099">
    <property type="entry name" value="Pribosyltran_N"/>
</dbReference>
<feature type="active site" evidence="12">
    <location>
        <position position="192"/>
    </location>
</feature>
<dbReference type="GO" id="GO:0009156">
    <property type="term" value="P:ribonucleoside monophosphate biosynthetic process"/>
    <property type="evidence" value="ECO:0007669"/>
    <property type="project" value="InterPro"/>
</dbReference>
<dbReference type="InterPro" id="IPR029057">
    <property type="entry name" value="PRTase-like"/>
</dbReference>
<evidence type="ECO:0000256" key="4">
    <source>
        <dbReference type="ARBA" id="ARBA00022727"/>
    </source>
</evidence>
<evidence type="ECO:0000256" key="10">
    <source>
        <dbReference type="ARBA" id="ARBA00054914"/>
    </source>
</evidence>
<feature type="binding site" evidence="12">
    <location>
        <position position="130"/>
    </location>
    <ligand>
        <name>Mg(2+)</name>
        <dbReference type="ChEBI" id="CHEBI:18420"/>
    </ligand>
</feature>
<accession>A0A1G6PJ08</accession>
<evidence type="ECO:0000256" key="2">
    <source>
        <dbReference type="ARBA" id="ARBA00022679"/>
    </source>
</evidence>
<comment type="pathway">
    <text evidence="1 12">Metabolic intermediate biosynthesis; 5-phospho-alpha-D-ribose 1-diphosphate biosynthesis; 5-phospho-alpha-D-ribose 1-diphosphate from D-ribose 5-phosphate (route I): step 1/1.</text>
</comment>
<keyword evidence="15" id="KW-1185">Reference proteome</keyword>
<dbReference type="InterPro" id="IPR005946">
    <property type="entry name" value="Rib-P_diPkinase"/>
</dbReference>
<name>A0A1G6PJ08_9BACT</name>
<comment type="cofactor">
    <cofactor evidence="12">
        <name>Mg(2+)</name>
        <dbReference type="ChEBI" id="CHEBI:18420"/>
    </cofactor>
    <text evidence="12">Binds 2 Mg(2+) ions per subunit.</text>
</comment>
<dbReference type="Pfam" id="PF14572">
    <property type="entry name" value="Pribosyl_synth"/>
    <property type="match status" value="1"/>
</dbReference>
<dbReference type="NCBIfam" id="NF002320">
    <property type="entry name" value="PRK01259.1"/>
    <property type="match status" value="1"/>
</dbReference>
<keyword evidence="8 12" id="KW-0460">Magnesium</keyword>
<dbReference type="GO" id="GO:0016301">
    <property type="term" value="F:kinase activity"/>
    <property type="evidence" value="ECO:0007669"/>
    <property type="project" value="UniProtKB-KW"/>
</dbReference>
<dbReference type="GO" id="GO:0006164">
    <property type="term" value="P:purine nucleotide biosynthetic process"/>
    <property type="evidence" value="ECO:0007669"/>
    <property type="project" value="TreeGrafter"/>
</dbReference>
<evidence type="ECO:0000313" key="14">
    <source>
        <dbReference type="EMBL" id="SDC79961.1"/>
    </source>
</evidence>
<feature type="binding site" evidence="12">
    <location>
        <position position="218"/>
    </location>
    <ligand>
        <name>D-ribose 5-phosphate</name>
        <dbReference type="ChEBI" id="CHEBI:78346"/>
    </ligand>
</feature>
<evidence type="ECO:0000256" key="12">
    <source>
        <dbReference type="HAMAP-Rule" id="MF_00583"/>
    </source>
</evidence>
<organism evidence="14 15">
    <name type="scientific">Desulfurella multipotens</name>
    <dbReference type="NCBI Taxonomy" id="79269"/>
    <lineage>
        <taxon>Bacteria</taxon>
        <taxon>Pseudomonadati</taxon>
        <taxon>Campylobacterota</taxon>
        <taxon>Desulfurellia</taxon>
        <taxon>Desulfurellales</taxon>
        <taxon>Desulfurellaceae</taxon>
        <taxon>Desulfurella</taxon>
    </lineage>
</organism>
<evidence type="ECO:0000256" key="9">
    <source>
        <dbReference type="ARBA" id="ARBA00049535"/>
    </source>
</evidence>
<evidence type="ECO:0000256" key="7">
    <source>
        <dbReference type="ARBA" id="ARBA00022840"/>
    </source>
</evidence>
<keyword evidence="3 12" id="KW-0479">Metal-binding</keyword>
<keyword evidence="7 12" id="KW-0067">ATP-binding</keyword>
<evidence type="ECO:0000256" key="1">
    <source>
        <dbReference type="ARBA" id="ARBA00004996"/>
    </source>
</evidence>
<dbReference type="GO" id="GO:0006015">
    <property type="term" value="P:5-phosphoribose 1-diphosphate biosynthetic process"/>
    <property type="evidence" value="ECO:0007669"/>
    <property type="project" value="UniProtKB-UniRule"/>
</dbReference>
<dbReference type="InterPro" id="IPR000836">
    <property type="entry name" value="PRTase_dom"/>
</dbReference>
<evidence type="ECO:0000256" key="6">
    <source>
        <dbReference type="ARBA" id="ARBA00022777"/>
    </source>
</evidence>
<keyword evidence="4 12" id="KW-0545">Nucleotide biosynthesis</keyword>
<dbReference type="SMART" id="SM01400">
    <property type="entry name" value="Pribosyltran_N"/>
    <property type="match status" value="1"/>
</dbReference>
<sequence length="311" mass="34098">MRGLKLIAGSANKELSQKISDYLNEPIVDTEISRFSDGEVSVQIKENIRGSDVFLICSLSRPVNENIMEMLVTMDAIKRSSANSLTVVLPYYAYARQDRKVKSRVPISAKLMADLLTVSGADRIVAMDLHAGQIQGFFDIPVDHLYASPVIANYIRELHKEDIVIVSPDAGGVERARELGKKLGCSLAIVDKRRPKPNVSEVLHIIGEVEGKTAVLVDDLIDTAGTIVNASIALAEKGALEIYACCTHPVLSGPALERIENSPIKELVVTDTLVWNKDRDCKKIKTLSVANVIGEAIRRIYNKESVSSLFD</sequence>
<dbReference type="NCBIfam" id="TIGR01251">
    <property type="entry name" value="ribP_PPkin"/>
    <property type="match status" value="1"/>
</dbReference>
<comment type="subcellular location">
    <subcellularLocation>
        <location evidence="12">Cytoplasm</location>
    </subcellularLocation>
</comment>
<feature type="binding site" evidence="12">
    <location>
        <begin position="222"/>
        <end position="226"/>
    </location>
    <ligand>
        <name>D-ribose 5-phosphate</name>
        <dbReference type="ChEBI" id="CHEBI:78346"/>
    </ligand>
</feature>
<dbReference type="SUPFAM" id="SSF53271">
    <property type="entry name" value="PRTase-like"/>
    <property type="match status" value="1"/>
</dbReference>
<comment type="function">
    <text evidence="10 12">Involved in the biosynthesis of the central metabolite phospho-alpha-D-ribosyl-1-pyrophosphate (PRPP) via the transfer of pyrophosphoryl group from ATP to 1-hydroxyl of ribose-5-phosphate (Rib-5-P).</text>
</comment>
<dbReference type="EMBL" id="FMYU01000009">
    <property type="protein sequence ID" value="SDC79961.1"/>
    <property type="molecule type" value="Genomic_DNA"/>
</dbReference>
<dbReference type="GO" id="GO:0005737">
    <property type="term" value="C:cytoplasm"/>
    <property type="evidence" value="ECO:0007669"/>
    <property type="project" value="UniProtKB-SubCell"/>
</dbReference>
<dbReference type="HAMAP" id="MF_00583_B">
    <property type="entry name" value="RibP_PPkinase_B"/>
    <property type="match status" value="1"/>
</dbReference>
<feature type="domain" description="Ribose-phosphate pyrophosphokinase N-terminal" evidence="13">
    <location>
        <begin position="4"/>
        <end position="120"/>
    </location>
</feature>
<evidence type="ECO:0000256" key="5">
    <source>
        <dbReference type="ARBA" id="ARBA00022741"/>
    </source>
</evidence>
<feature type="binding site" evidence="12">
    <location>
        <begin position="37"/>
        <end position="39"/>
    </location>
    <ligand>
        <name>ATP</name>
        <dbReference type="ChEBI" id="CHEBI:30616"/>
    </ligand>
</feature>
<dbReference type="Proteomes" id="UP000199411">
    <property type="component" value="Unassembled WGS sequence"/>
</dbReference>
<dbReference type="UniPathway" id="UPA00087">
    <property type="reaction ID" value="UER00172"/>
</dbReference>